<keyword evidence="12" id="KW-0752">Steroid biosynthesis</keyword>
<proteinExistence type="predicted"/>
<keyword evidence="5" id="KW-0444">Lipid biosynthesis</keyword>
<gene>
    <name evidence="19" type="primary">LOC106811159</name>
</gene>
<reference evidence="19" key="1">
    <citation type="submission" date="2025-08" db="UniProtKB">
        <authorList>
            <consortium name="RefSeq"/>
        </authorList>
    </citation>
    <scope>IDENTIFICATION</scope>
</reference>
<dbReference type="PANTHER" id="PTHR13101:SF1">
    <property type="entry name" value="PHOSPHOMEVALONATE KINASE"/>
    <property type="match status" value="1"/>
</dbReference>
<comment type="subcellular location">
    <subcellularLocation>
        <location evidence="1">Cytoplasm</location>
        <location evidence="1">Cytosol</location>
    </subcellularLocation>
</comment>
<keyword evidence="6" id="KW-0153">Cholesterol metabolism</keyword>
<keyword evidence="11" id="KW-0067">ATP-binding</keyword>
<keyword evidence="8" id="KW-0547">Nucleotide-binding</keyword>
<accession>A0ABM1EDB7</accession>
<evidence type="ECO:0000256" key="2">
    <source>
        <dbReference type="ARBA" id="ARBA00005017"/>
    </source>
</evidence>
<evidence type="ECO:0000256" key="11">
    <source>
        <dbReference type="ARBA" id="ARBA00022840"/>
    </source>
</evidence>
<evidence type="ECO:0000256" key="10">
    <source>
        <dbReference type="ARBA" id="ARBA00022778"/>
    </source>
</evidence>
<keyword evidence="4" id="KW-0963">Cytoplasm</keyword>
<evidence type="ECO:0000256" key="14">
    <source>
        <dbReference type="ARBA" id="ARBA00023098"/>
    </source>
</evidence>
<dbReference type="SUPFAM" id="SSF52540">
    <property type="entry name" value="P-loop containing nucleoside triphosphate hydrolases"/>
    <property type="match status" value="1"/>
</dbReference>
<keyword evidence="14" id="KW-0443">Lipid metabolism</keyword>
<dbReference type="RefSeq" id="XP_014670188.1">
    <property type="nucleotide sequence ID" value="XM_014814702.1"/>
</dbReference>
<organism evidence="18 19">
    <name type="scientific">Priapulus caudatus</name>
    <name type="common">Priapulid worm</name>
    <dbReference type="NCBI Taxonomy" id="37621"/>
    <lineage>
        <taxon>Eukaryota</taxon>
        <taxon>Metazoa</taxon>
        <taxon>Ecdysozoa</taxon>
        <taxon>Scalidophora</taxon>
        <taxon>Priapulida</taxon>
        <taxon>Priapulimorpha</taxon>
        <taxon>Priapulimorphida</taxon>
        <taxon>Priapulidae</taxon>
        <taxon>Priapulus</taxon>
    </lineage>
</organism>
<comment type="pathway">
    <text evidence="2">Isoprenoid biosynthesis; isopentenyl diphosphate biosynthesis via mevalonate pathway; isopentenyl diphosphate from (R)-mevalonate: step 2/3.</text>
</comment>
<keyword evidence="10" id="KW-0152">Cholesterol biosynthesis</keyword>
<keyword evidence="7" id="KW-0808">Transferase</keyword>
<evidence type="ECO:0000256" key="8">
    <source>
        <dbReference type="ARBA" id="ARBA00022741"/>
    </source>
</evidence>
<evidence type="ECO:0000256" key="1">
    <source>
        <dbReference type="ARBA" id="ARBA00004514"/>
    </source>
</evidence>
<keyword evidence="18" id="KW-1185">Reference proteome</keyword>
<sequence length="197" mass="22350">MAAQPGVVFVFSGKRKCGKDYVAERLRERIGADCSAIYRLSAPLKEQYARDHDLDFARLLDASAYKERYRGDMIRWGEEQRERDPDFFCELTAAGARDAGAPVWIVSDARRRTDVAFFRRRFARQTVLVRVVACEATRRARGWTFTEGVDDAESECGLDEGVAWDHVVENDGNETTLERHLDRLHSDAQSSLEGASL</sequence>
<dbReference type="PANTHER" id="PTHR13101">
    <property type="entry name" value="PHOSPHOMEVALONATE KINASE"/>
    <property type="match status" value="1"/>
</dbReference>
<evidence type="ECO:0000256" key="12">
    <source>
        <dbReference type="ARBA" id="ARBA00022955"/>
    </source>
</evidence>
<dbReference type="GeneID" id="106811159"/>
<dbReference type="NCBIfam" id="TIGR01223">
    <property type="entry name" value="Pmev_kin_anim"/>
    <property type="match status" value="1"/>
</dbReference>
<dbReference type="InterPro" id="IPR027417">
    <property type="entry name" value="P-loop_NTPase"/>
</dbReference>
<dbReference type="EC" id="2.7.4.2" evidence="3"/>
<keyword evidence="16" id="KW-0753">Steroid metabolism</keyword>
<evidence type="ECO:0000256" key="4">
    <source>
        <dbReference type="ARBA" id="ARBA00022490"/>
    </source>
</evidence>
<dbReference type="InterPro" id="IPR005919">
    <property type="entry name" value="Pmev_kin_anim"/>
</dbReference>
<keyword evidence="13" id="KW-0756">Sterol biosynthesis</keyword>
<evidence type="ECO:0000256" key="15">
    <source>
        <dbReference type="ARBA" id="ARBA00023166"/>
    </source>
</evidence>
<protein>
    <recommendedName>
        <fullName evidence="17">Phosphomevalonate kinase</fullName>
        <ecNumber evidence="3">2.7.4.2</ecNumber>
    </recommendedName>
</protein>
<evidence type="ECO:0000256" key="5">
    <source>
        <dbReference type="ARBA" id="ARBA00022516"/>
    </source>
</evidence>
<evidence type="ECO:0000313" key="19">
    <source>
        <dbReference type="RefSeq" id="XP_014670188.1"/>
    </source>
</evidence>
<dbReference type="Proteomes" id="UP000695022">
    <property type="component" value="Unplaced"/>
</dbReference>
<dbReference type="Gene3D" id="3.40.50.300">
    <property type="entry name" value="P-loop containing nucleotide triphosphate hydrolases"/>
    <property type="match status" value="1"/>
</dbReference>
<evidence type="ECO:0000313" key="18">
    <source>
        <dbReference type="Proteomes" id="UP000695022"/>
    </source>
</evidence>
<evidence type="ECO:0000256" key="7">
    <source>
        <dbReference type="ARBA" id="ARBA00022679"/>
    </source>
</evidence>
<evidence type="ECO:0000256" key="3">
    <source>
        <dbReference type="ARBA" id="ARBA00012958"/>
    </source>
</evidence>
<dbReference type="PIRSF" id="PIRSF036639">
    <property type="entry name" value="PMK_anim"/>
    <property type="match status" value="1"/>
</dbReference>
<evidence type="ECO:0000256" key="17">
    <source>
        <dbReference type="ARBA" id="ARBA00034549"/>
    </source>
</evidence>
<evidence type="ECO:0000256" key="9">
    <source>
        <dbReference type="ARBA" id="ARBA00022777"/>
    </source>
</evidence>
<dbReference type="Pfam" id="PF04275">
    <property type="entry name" value="P-mevalo_kinase"/>
    <property type="match status" value="1"/>
</dbReference>
<keyword evidence="15" id="KW-1207">Sterol metabolism</keyword>
<evidence type="ECO:0000256" key="6">
    <source>
        <dbReference type="ARBA" id="ARBA00022548"/>
    </source>
</evidence>
<evidence type="ECO:0000256" key="13">
    <source>
        <dbReference type="ARBA" id="ARBA00023011"/>
    </source>
</evidence>
<keyword evidence="9" id="KW-0418">Kinase</keyword>
<evidence type="ECO:0000256" key="16">
    <source>
        <dbReference type="ARBA" id="ARBA00023221"/>
    </source>
</evidence>
<name>A0ABM1EDB7_PRICU</name>